<feature type="domain" description="Fido" evidence="3">
    <location>
        <begin position="116"/>
        <end position="257"/>
    </location>
</feature>
<dbReference type="STRING" id="993689.GCA_002077135_00175"/>
<evidence type="ECO:0000256" key="2">
    <source>
        <dbReference type="PIRSR" id="PIRSR640198-2"/>
    </source>
</evidence>
<evidence type="ECO:0000313" key="4">
    <source>
        <dbReference type="EMBL" id="THD11276.1"/>
    </source>
</evidence>
<reference evidence="4 5" key="1">
    <citation type="submission" date="2017-02" db="EMBL/GenBank/DDBJ databases">
        <title>Whole genome sequencing of Metallibacterium scheffleri DSM 24874 (T).</title>
        <authorList>
            <person name="Kumar S."/>
            <person name="Patil P."/>
            <person name="Patil P.B."/>
        </authorList>
    </citation>
    <scope>NUCLEOTIDE SEQUENCE [LARGE SCALE GENOMIC DNA]</scope>
    <source>
        <strain evidence="4 5">DSM 24874</strain>
    </source>
</reference>
<organism evidence="4 5">
    <name type="scientific">Metallibacterium scheffleri</name>
    <dbReference type="NCBI Taxonomy" id="993689"/>
    <lineage>
        <taxon>Bacteria</taxon>
        <taxon>Pseudomonadati</taxon>
        <taxon>Pseudomonadota</taxon>
        <taxon>Gammaproteobacteria</taxon>
        <taxon>Lysobacterales</taxon>
        <taxon>Rhodanobacteraceae</taxon>
        <taxon>Metallibacterium</taxon>
    </lineage>
</organism>
<evidence type="ECO:0000313" key="5">
    <source>
        <dbReference type="Proteomes" id="UP000307749"/>
    </source>
</evidence>
<dbReference type="PROSITE" id="PS51459">
    <property type="entry name" value="FIDO"/>
    <property type="match status" value="1"/>
</dbReference>
<dbReference type="EMBL" id="MWQO01000014">
    <property type="protein sequence ID" value="THD11276.1"/>
    <property type="molecule type" value="Genomic_DNA"/>
</dbReference>
<comment type="caution">
    <text evidence="4">The sequence shown here is derived from an EMBL/GenBank/DDBJ whole genome shotgun (WGS) entry which is preliminary data.</text>
</comment>
<dbReference type="AlphaFoldDB" id="A0A4S3KQT2"/>
<dbReference type="InterPro" id="IPR003812">
    <property type="entry name" value="Fido"/>
</dbReference>
<proteinExistence type="predicted"/>
<evidence type="ECO:0000259" key="3">
    <source>
        <dbReference type="PROSITE" id="PS51459"/>
    </source>
</evidence>
<feature type="active site" evidence="1">
    <location>
        <position position="195"/>
    </location>
</feature>
<dbReference type="PANTHER" id="PTHR13504:SF38">
    <property type="entry name" value="FIDO DOMAIN-CONTAINING PROTEIN"/>
    <property type="match status" value="1"/>
</dbReference>
<dbReference type="InterPro" id="IPR040198">
    <property type="entry name" value="Fido_containing"/>
</dbReference>
<dbReference type="GO" id="GO:0005524">
    <property type="term" value="F:ATP binding"/>
    <property type="evidence" value="ECO:0007669"/>
    <property type="project" value="UniProtKB-KW"/>
</dbReference>
<name>A0A4S3KQT2_9GAMM</name>
<feature type="binding site" evidence="2">
    <location>
        <begin position="199"/>
        <end position="206"/>
    </location>
    <ligand>
        <name>ATP</name>
        <dbReference type="ChEBI" id="CHEBI:30616"/>
    </ligand>
</feature>
<dbReference type="InterPro" id="IPR036597">
    <property type="entry name" value="Fido-like_dom_sf"/>
</dbReference>
<keyword evidence="2" id="KW-0067">ATP-binding</keyword>
<gene>
    <name evidence="4" type="ORF">B1806_03930</name>
</gene>
<accession>A0A4S3KQT2</accession>
<dbReference type="Proteomes" id="UP000307749">
    <property type="component" value="Unassembled WGS sequence"/>
</dbReference>
<dbReference type="SUPFAM" id="SSF140931">
    <property type="entry name" value="Fic-like"/>
    <property type="match status" value="1"/>
</dbReference>
<keyword evidence="5" id="KW-1185">Reference proteome</keyword>
<dbReference type="Gene3D" id="1.10.3290.10">
    <property type="entry name" value="Fido-like domain"/>
    <property type="match status" value="1"/>
</dbReference>
<sequence length="269" mass="30706">MTCILDPMFRYTNIICVDKAGDQTIYHLKVPPLPTYASLPDPLRAQLRNVQNKLITRPVLDVVSFADFIDALKLRRFTHRLAKHFPMSCPPSNWTEYSLSENRIVSMLGSCCPSEPAYTPLIWTLELINNSLGCSTSGFRDCCVTEAGDAGSRYVYPDASEIAPALDALSSFLEDGTTPFVFRAIVAHAFIVAVHPFQDGNGRTARIFLNLFLRRHIRDFYFPLREIQWSITAYYYIASRKAIILNDWQFLLNFFCRLFDKSLLGRNLI</sequence>
<evidence type="ECO:0000256" key="1">
    <source>
        <dbReference type="PIRSR" id="PIRSR640198-1"/>
    </source>
</evidence>
<keyword evidence="2" id="KW-0547">Nucleotide-binding</keyword>
<dbReference type="RefSeq" id="WP_081130220.1">
    <property type="nucleotide sequence ID" value="NZ_LDOS01000005.1"/>
</dbReference>
<protein>
    <recommendedName>
        <fullName evidence="3">Fido domain-containing protein</fullName>
    </recommendedName>
</protein>
<dbReference type="Pfam" id="PF02661">
    <property type="entry name" value="Fic"/>
    <property type="match status" value="1"/>
</dbReference>
<dbReference type="PANTHER" id="PTHR13504">
    <property type="entry name" value="FIDO DOMAIN-CONTAINING PROTEIN DDB_G0283145"/>
    <property type="match status" value="1"/>
</dbReference>